<proteinExistence type="predicted"/>
<feature type="transmembrane region" description="Helical" evidence="1">
    <location>
        <begin position="121"/>
        <end position="138"/>
    </location>
</feature>
<protein>
    <recommendedName>
        <fullName evidence="4">Glycosyltransferase RgtA/B/C/D-like domain-containing protein</fullName>
    </recommendedName>
</protein>
<name>A0A3L7ARL3_9MICO</name>
<evidence type="ECO:0000256" key="1">
    <source>
        <dbReference type="SAM" id="Phobius"/>
    </source>
</evidence>
<comment type="caution">
    <text evidence="2">The sequence shown here is derived from an EMBL/GenBank/DDBJ whole genome shotgun (WGS) entry which is preliminary data.</text>
</comment>
<dbReference type="Proteomes" id="UP000269438">
    <property type="component" value="Unassembled WGS sequence"/>
</dbReference>
<evidence type="ECO:0000313" key="2">
    <source>
        <dbReference type="EMBL" id="RLP82271.1"/>
    </source>
</evidence>
<keyword evidence="1" id="KW-0812">Transmembrane</keyword>
<feature type="transmembrane region" description="Helical" evidence="1">
    <location>
        <begin position="297"/>
        <end position="316"/>
    </location>
</feature>
<dbReference type="AlphaFoldDB" id="A0A3L7ARL3"/>
<evidence type="ECO:0000313" key="3">
    <source>
        <dbReference type="Proteomes" id="UP000269438"/>
    </source>
</evidence>
<feature type="transmembrane region" description="Helical" evidence="1">
    <location>
        <begin position="71"/>
        <end position="101"/>
    </location>
</feature>
<feature type="transmembrane region" description="Helical" evidence="1">
    <location>
        <begin position="239"/>
        <end position="257"/>
    </location>
</feature>
<keyword evidence="1" id="KW-0472">Membrane</keyword>
<dbReference type="OrthoDB" id="5124221at2"/>
<feature type="transmembrane region" description="Helical" evidence="1">
    <location>
        <begin position="328"/>
        <end position="349"/>
    </location>
</feature>
<accession>A0A3L7ARL3</accession>
<dbReference type="RefSeq" id="WP_121688808.1">
    <property type="nucleotide sequence ID" value="NZ_RCUY01000009.1"/>
</dbReference>
<feature type="transmembrane region" description="Helical" evidence="1">
    <location>
        <begin position="214"/>
        <end position="232"/>
    </location>
</feature>
<organism evidence="2 3">
    <name type="scientific">Mycetocola lacteus</name>
    <dbReference type="NCBI Taxonomy" id="76637"/>
    <lineage>
        <taxon>Bacteria</taxon>
        <taxon>Bacillati</taxon>
        <taxon>Actinomycetota</taxon>
        <taxon>Actinomycetes</taxon>
        <taxon>Micrococcales</taxon>
        <taxon>Microbacteriaceae</taxon>
        <taxon>Mycetocola</taxon>
    </lineage>
</organism>
<gene>
    <name evidence="2" type="ORF">D9V34_10785</name>
</gene>
<reference evidence="2 3" key="1">
    <citation type="submission" date="2018-10" db="EMBL/GenBank/DDBJ databases">
        <authorList>
            <person name="Li J."/>
        </authorList>
    </citation>
    <scope>NUCLEOTIDE SEQUENCE [LARGE SCALE GENOMIC DNA]</scope>
    <source>
        <strain evidence="2 3">JCM 11654</strain>
    </source>
</reference>
<dbReference type="EMBL" id="RCUY01000009">
    <property type="protein sequence ID" value="RLP82271.1"/>
    <property type="molecule type" value="Genomic_DNA"/>
</dbReference>
<feature type="transmembrane region" description="Helical" evidence="1">
    <location>
        <begin position="394"/>
        <end position="416"/>
    </location>
</feature>
<feature type="transmembrane region" description="Helical" evidence="1">
    <location>
        <begin position="192"/>
        <end position="208"/>
    </location>
</feature>
<evidence type="ECO:0008006" key="4">
    <source>
        <dbReference type="Google" id="ProtNLM"/>
    </source>
</evidence>
<feature type="transmembrane region" description="Helical" evidence="1">
    <location>
        <begin position="355"/>
        <end position="373"/>
    </location>
</feature>
<sequence length="535" mass="56348">MTRLGAELLGWGSALLLTVIALAHLVNTDRAWLLFHDGDSVFPLLVHASIASGEPQHWALSSVLFIPELGLYFVLATVFGSGPAAQLAFAVCAMLLIYGALRFTAGAIRRDLARPGQPNRAIIAALAGFAVLVFLTLTESSINRGSFELTTLVMTTTYYAATTIALLFGVALCAWVLGAAGAGTPTASRPRVIVAVVMLGALVTVSTLSNPLIAGWLCVPAILALGFGWLLRLPRSPRVPILLALTLTLGTVLGYTARGALGDLIAKSADTYIRPDGLSISLSAYGKAAAEYLSTPGGIIGALIVLVCVGTGVFVIGRSVREHRPVTLFVALMAVGSPLVVVGGGLLLGTDAPRYLTPIFFAPLLAVTALFADQRVWPAWLERTAELTAHRYSVAQRGASVVLIAAAMIVITVAVMPDRTRANQYEADIVCTANWLASHDGIAVGSFWDARPVNGQLAQPGKLLQVDYAFNRYIWLDNRATPTPEKAAVVVQGPWGAVNVPELPAGTRAPEVIHCGQYTITNFGSPVIPIGPPHA</sequence>
<keyword evidence="3" id="KW-1185">Reference proteome</keyword>
<keyword evidence="1" id="KW-1133">Transmembrane helix</keyword>
<feature type="transmembrane region" description="Helical" evidence="1">
    <location>
        <begin position="158"/>
        <end position="180"/>
    </location>
</feature>